<dbReference type="InterPro" id="IPR013783">
    <property type="entry name" value="Ig-like_fold"/>
</dbReference>
<evidence type="ECO:0000256" key="1">
    <source>
        <dbReference type="ARBA" id="ARBA00000826"/>
    </source>
</evidence>
<accession>I7ZCS4</accession>
<keyword evidence="5 10" id="KW-0321">Glycogen metabolism</keyword>
<feature type="active site" description="Proton donor" evidence="10 11">
    <location>
        <position position="364"/>
    </location>
</feature>
<dbReference type="GO" id="GO:0005978">
    <property type="term" value="P:glycogen biosynthetic process"/>
    <property type="evidence" value="ECO:0007669"/>
    <property type="project" value="UniProtKB-UniRule"/>
</dbReference>
<comment type="subunit">
    <text evidence="10">Monomer.</text>
</comment>
<dbReference type="UniPathway" id="UPA00164"/>
<dbReference type="CDD" id="cd02855">
    <property type="entry name" value="E_set_GBE_prok_N"/>
    <property type="match status" value="1"/>
</dbReference>
<comment type="caution">
    <text evidence="13">The sequence shown here is derived from an EMBL/GenBank/DDBJ whole genome shotgun (WGS) entry which is preliminary data.</text>
</comment>
<evidence type="ECO:0000259" key="12">
    <source>
        <dbReference type="SMART" id="SM00642"/>
    </source>
</evidence>
<dbReference type="NCBIfam" id="TIGR01515">
    <property type="entry name" value="branching_enzym"/>
    <property type="match status" value="1"/>
</dbReference>
<dbReference type="InterPro" id="IPR014756">
    <property type="entry name" value="Ig_E-set"/>
</dbReference>
<dbReference type="Proteomes" id="UP000003704">
    <property type="component" value="Unassembled WGS sequence"/>
</dbReference>
<keyword evidence="8 10" id="KW-0320">Glycogen biosynthesis</keyword>
<dbReference type="PATRIC" id="fig|1172194.4.peg.3170"/>
<dbReference type="GO" id="GO:0043169">
    <property type="term" value="F:cation binding"/>
    <property type="evidence" value="ECO:0007669"/>
    <property type="project" value="InterPro"/>
</dbReference>
<feature type="domain" description="Glycosyl hydrolase family 13 catalytic" evidence="12">
    <location>
        <begin position="154"/>
        <end position="514"/>
    </location>
</feature>
<name>I7ZCS4_9GAMM</name>
<dbReference type="PIRSF" id="PIRSF000463">
    <property type="entry name" value="GlgB"/>
    <property type="match status" value="1"/>
</dbReference>
<dbReference type="InterPro" id="IPR006407">
    <property type="entry name" value="GlgB"/>
</dbReference>
<evidence type="ECO:0000256" key="7">
    <source>
        <dbReference type="ARBA" id="ARBA00022679"/>
    </source>
</evidence>
<reference evidence="13 14" key="1">
    <citation type="journal article" date="2012" name="J. Bacteriol.">
        <title>Genome Sequence of n-Alkane-Degrading Hydrocarboniphaga effusa Strain AP103T (ATCC BAA-332T).</title>
        <authorList>
            <person name="Chang H.K."/>
            <person name="Zylstra G.J."/>
            <person name="Chae J.C."/>
        </authorList>
    </citation>
    <scope>NUCLEOTIDE SEQUENCE [LARGE SCALE GENOMIC DNA]</scope>
    <source>
        <strain evidence="13 14">AP103</strain>
    </source>
</reference>
<dbReference type="Pfam" id="PF02806">
    <property type="entry name" value="Alpha-amylase_C"/>
    <property type="match status" value="1"/>
</dbReference>
<dbReference type="FunFam" id="2.60.40.1180:FF:000002">
    <property type="entry name" value="1,4-alpha-glucan branching enzyme GlgB"/>
    <property type="match status" value="1"/>
</dbReference>
<dbReference type="NCBIfam" id="NF008967">
    <property type="entry name" value="PRK12313.1"/>
    <property type="match status" value="1"/>
</dbReference>
<dbReference type="FunFam" id="2.60.40.10:FF:000169">
    <property type="entry name" value="1,4-alpha-glucan branching enzyme GlgB"/>
    <property type="match status" value="1"/>
</dbReference>
<keyword evidence="14" id="KW-1185">Reference proteome</keyword>
<dbReference type="FunFam" id="3.20.20.80:FF:000003">
    <property type="entry name" value="1,4-alpha-glucan branching enzyme GlgB"/>
    <property type="match status" value="1"/>
</dbReference>
<dbReference type="SUPFAM" id="SSF51445">
    <property type="entry name" value="(Trans)glycosidases"/>
    <property type="match status" value="1"/>
</dbReference>
<dbReference type="HAMAP" id="MF_00685">
    <property type="entry name" value="GlgB"/>
    <property type="match status" value="1"/>
</dbReference>
<dbReference type="GO" id="GO:0003844">
    <property type="term" value="F:1,4-alpha-glucan branching enzyme activity"/>
    <property type="evidence" value="ECO:0007669"/>
    <property type="project" value="UniProtKB-UniRule"/>
</dbReference>
<evidence type="ECO:0000256" key="10">
    <source>
        <dbReference type="HAMAP-Rule" id="MF_00685"/>
    </source>
</evidence>
<dbReference type="GO" id="GO:0005829">
    <property type="term" value="C:cytosol"/>
    <property type="evidence" value="ECO:0007669"/>
    <property type="project" value="TreeGrafter"/>
</dbReference>
<evidence type="ECO:0000256" key="8">
    <source>
        <dbReference type="ARBA" id="ARBA00023056"/>
    </source>
</evidence>
<dbReference type="Gene3D" id="2.60.40.1180">
    <property type="entry name" value="Golgi alpha-mannosidase II"/>
    <property type="match status" value="1"/>
</dbReference>
<dbReference type="AlphaFoldDB" id="I7ZCS4"/>
<dbReference type="InterPro" id="IPR037439">
    <property type="entry name" value="Branching_enzy"/>
</dbReference>
<dbReference type="PANTHER" id="PTHR43651:SF3">
    <property type="entry name" value="1,4-ALPHA-GLUCAN-BRANCHING ENZYME"/>
    <property type="match status" value="1"/>
</dbReference>
<keyword evidence="6 10" id="KW-0328">Glycosyltransferase</keyword>
<evidence type="ECO:0000313" key="13">
    <source>
        <dbReference type="EMBL" id="EIT69689.1"/>
    </source>
</evidence>
<dbReference type="STRING" id="1172194.WQQ_32710"/>
<dbReference type="NCBIfam" id="NF003811">
    <property type="entry name" value="PRK05402.1"/>
    <property type="match status" value="1"/>
</dbReference>
<dbReference type="InterPro" id="IPR006047">
    <property type="entry name" value="GH13_cat_dom"/>
</dbReference>
<evidence type="ECO:0000256" key="5">
    <source>
        <dbReference type="ARBA" id="ARBA00022600"/>
    </source>
</evidence>
<comment type="function">
    <text evidence="2 10">Catalyzes the formation of the alpha-1,6-glucosidic linkages in glycogen by scission of a 1,4-alpha-linked oligosaccharide from growing alpha-1,4-glucan chains and the subsequent attachment of the oligosaccharide to the alpha-1,6 position.</text>
</comment>
<evidence type="ECO:0000256" key="9">
    <source>
        <dbReference type="ARBA" id="ARBA00023277"/>
    </source>
</evidence>
<dbReference type="InterPro" id="IPR013780">
    <property type="entry name" value="Glyco_hydro_b"/>
</dbReference>
<dbReference type="RefSeq" id="WP_007186210.1">
    <property type="nucleotide sequence ID" value="NZ_AKGD01000002.1"/>
</dbReference>
<dbReference type="SMART" id="SM00642">
    <property type="entry name" value="Aamy"/>
    <property type="match status" value="1"/>
</dbReference>
<proteinExistence type="inferred from homology"/>
<comment type="similarity">
    <text evidence="4 10">Belongs to the glycosyl hydrolase 13 family. GlgB subfamily.</text>
</comment>
<organism evidence="13 14">
    <name type="scientific">Hydrocarboniphaga effusa AP103</name>
    <dbReference type="NCBI Taxonomy" id="1172194"/>
    <lineage>
        <taxon>Bacteria</taxon>
        <taxon>Pseudomonadati</taxon>
        <taxon>Pseudomonadota</taxon>
        <taxon>Gammaproteobacteria</taxon>
        <taxon>Nevskiales</taxon>
        <taxon>Nevskiaceae</taxon>
        <taxon>Hydrocarboniphaga</taxon>
    </lineage>
</organism>
<comment type="catalytic activity">
    <reaction evidence="1 10">
        <text>Transfers a segment of a (1-&gt;4)-alpha-D-glucan chain to a primary hydroxy group in a similar glucan chain.</text>
        <dbReference type="EC" id="2.4.1.18"/>
    </reaction>
</comment>
<dbReference type="GO" id="GO:0004553">
    <property type="term" value="F:hydrolase activity, hydrolyzing O-glycosyl compounds"/>
    <property type="evidence" value="ECO:0007669"/>
    <property type="project" value="InterPro"/>
</dbReference>
<evidence type="ECO:0000256" key="3">
    <source>
        <dbReference type="ARBA" id="ARBA00004964"/>
    </source>
</evidence>
<evidence type="ECO:0000256" key="6">
    <source>
        <dbReference type="ARBA" id="ARBA00022676"/>
    </source>
</evidence>
<keyword evidence="7 10" id="KW-0808">Transferase</keyword>
<feature type="active site" description="Nucleophile" evidence="10 11">
    <location>
        <position position="311"/>
    </location>
</feature>
<dbReference type="InterPro" id="IPR004193">
    <property type="entry name" value="Glyco_hydro_13_N"/>
</dbReference>
<keyword evidence="9 10" id="KW-0119">Carbohydrate metabolism</keyword>
<dbReference type="SUPFAM" id="SSF81296">
    <property type="entry name" value="E set domains"/>
    <property type="match status" value="1"/>
</dbReference>
<protein>
    <recommendedName>
        <fullName evidence="10">1,4-alpha-glucan branching enzyme GlgB</fullName>
        <ecNumber evidence="10">2.4.1.18</ecNumber>
    </recommendedName>
    <alternativeName>
        <fullName evidence="10">1,4-alpha-D-glucan:1,4-alpha-D-glucan 6-glucosyl-transferase</fullName>
    </alternativeName>
    <alternativeName>
        <fullName evidence="10">Alpha-(1-&gt;4)-glucan branching enzyme</fullName>
    </alternativeName>
    <alternativeName>
        <fullName evidence="10">Glycogen branching enzyme</fullName>
        <shortName evidence="10">BE</shortName>
    </alternativeName>
</protein>
<evidence type="ECO:0000256" key="2">
    <source>
        <dbReference type="ARBA" id="ARBA00002953"/>
    </source>
</evidence>
<evidence type="ECO:0000256" key="11">
    <source>
        <dbReference type="PIRSR" id="PIRSR000463-1"/>
    </source>
</evidence>
<dbReference type="Pfam" id="PF02922">
    <property type="entry name" value="CBM_48"/>
    <property type="match status" value="1"/>
</dbReference>
<dbReference type="InterPro" id="IPR017853">
    <property type="entry name" value="GH"/>
</dbReference>
<dbReference type="Pfam" id="PF00128">
    <property type="entry name" value="Alpha-amylase"/>
    <property type="match status" value="1"/>
</dbReference>
<dbReference type="EMBL" id="AKGD01000002">
    <property type="protein sequence ID" value="EIT69689.1"/>
    <property type="molecule type" value="Genomic_DNA"/>
</dbReference>
<comment type="pathway">
    <text evidence="3 10">Glycan biosynthesis; glycogen biosynthesis.</text>
</comment>
<dbReference type="PANTHER" id="PTHR43651">
    <property type="entry name" value="1,4-ALPHA-GLUCAN-BRANCHING ENZYME"/>
    <property type="match status" value="1"/>
</dbReference>
<dbReference type="InterPro" id="IPR044143">
    <property type="entry name" value="GlgB_N_E_set_prok"/>
</dbReference>
<evidence type="ECO:0000313" key="14">
    <source>
        <dbReference type="Proteomes" id="UP000003704"/>
    </source>
</evidence>
<dbReference type="EC" id="2.4.1.18" evidence="10"/>
<sequence length="631" mass="71808">MTSKVPAALADFDLHLFGEGRHWHAQEFLGAHASEAHGIAGTRFAVWAPHAKAVSVAGDFNAWSHTAHPLRGSDSGVWEGFIAGIGSGALYKFAIQTPHGEWLLKSDPYGRLFEMRPATSSVVVAPSAHAWTDADWIARRRETDWQREPVSIYELHLGSWQRSADGAFLNYREIARRLVPYVVSMGFTHVELLPVSEHPFDGSWGYQTIGLYAPTRRHGEPDDFRWFVDHCHAHGIGVILDWVPAHFPKDAHGLRRFDGLPLYEYPEPHRGEHPEWGTLIYDYGRPQVRNFLMSNALYWIEEFHLDGLRVDAVASMLYLDYGRNPGQWQPNRYGGREHLEAVQFLRDFNQAMHDVHPGALVIAEESTSWPDVSGAVEYGGLGFSMKWDLGWMHDSLDYFKRDPIHRRYHANHLTFGFMYAWTERFVLPLSHDEVVHGKSPLIYKMPGDEWQKFANLRLLFVFMWTRPGKKLLFMGGEFAQTREWDHDRELDWWLDRQPLHAGVRALIGDLNRLHRELPALHELDAEPQGFTWIDCNNVDESIFVYRRRDSAGREVVIVINATPVVRTNHRIALPSAGVWIERLNSDALAYGGSGVGNSGRVVAVEEPWMSLDCSAWITVPPLGALVLEGPG</sequence>
<evidence type="ECO:0000256" key="4">
    <source>
        <dbReference type="ARBA" id="ARBA00009000"/>
    </source>
</evidence>
<dbReference type="InterPro" id="IPR006048">
    <property type="entry name" value="A-amylase/branching_C"/>
</dbReference>
<dbReference type="CDD" id="cd11322">
    <property type="entry name" value="AmyAc_Glg_BE"/>
    <property type="match status" value="1"/>
</dbReference>
<dbReference type="Gene3D" id="2.60.40.10">
    <property type="entry name" value="Immunoglobulins"/>
    <property type="match status" value="1"/>
</dbReference>
<dbReference type="SUPFAM" id="SSF51011">
    <property type="entry name" value="Glycosyl hydrolase domain"/>
    <property type="match status" value="1"/>
</dbReference>
<dbReference type="Gene3D" id="3.20.20.80">
    <property type="entry name" value="Glycosidases"/>
    <property type="match status" value="1"/>
</dbReference>
<gene>
    <name evidence="10" type="primary">glgB</name>
    <name evidence="13" type="ORF">WQQ_32710</name>
</gene>